<keyword evidence="3 5" id="KW-1133">Transmembrane helix</keyword>
<dbReference type="HOGENOM" id="CLU_043139_0_0_11"/>
<feature type="transmembrane region" description="Helical" evidence="5">
    <location>
        <begin position="96"/>
        <end position="117"/>
    </location>
</feature>
<dbReference type="InParanoid" id="A0LWF0"/>
<dbReference type="KEGG" id="ace:Acel_1988"/>
<dbReference type="PANTHER" id="PTHR43019:SF23">
    <property type="entry name" value="PROTEASE DO-LIKE 5, CHLOROPLASTIC"/>
    <property type="match status" value="1"/>
</dbReference>
<evidence type="ECO:0000256" key="2">
    <source>
        <dbReference type="ARBA" id="ARBA00022692"/>
    </source>
</evidence>
<feature type="transmembrane region" description="Helical" evidence="5">
    <location>
        <begin position="61"/>
        <end position="84"/>
    </location>
</feature>
<dbReference type="eggNOG" id="COG0265">
    <property type="taxonomic scope" value="Bacteria"/>
</dbReference>
<dbReference type="Pfam" id="PF13365">
    <property type="entry name" value="Trypsin_2"/>
    <property type="match status" value="1"/>
</dbReference>
<keyword evidence="2 5" id="KW-0812">Transmembrane</keyword>
<dbReference type="InterPro" id="IPR001940">
    <property type="entry name" value="Peptidase_S1C"/>
</dbReference>
<dbReference type="eggNOG" id="COG1286">
    <property type="taxonomic scope" value="Bacteria"/>
</dbReference>
<keyword evidence="7" id="KW-1185">Reference proteome</keyword>
<protein>
    <submittedName>
        <fullName evidence="6">Peptidase S1 and S6, chymotrypsin/Hap</fullName>
    </submittedName>
</protein>
<evidence type="ECO:0000256" key="4">
    <source>
        <dbReference type="ARBA" id="ARBA00023136"/>
    </source>
</evidence>
<evidence type="ECO:0000313" key="7">
    <source>
        <dbReference type="Proteomes" id="UP000008221"/>
    </source>
</evidence>
<sequence>MHGDWLDLLLLVLIAGAAFDGYRAGFVVGVLSFVGLVGGGVAGAFLAPVLARHFSGNARAIAGVITVFVLASIGRALAGALGAFLRDRVRGQSGRVVDAIAGAIVSVIAVLLVAWFIGSSLVRSPFPAVARAVNNSRILAAVDREMPPAVAAWFANFRRVVVDGALPRVFSALGAERIIPVAPPDPAILSDPDVRRAEASVVKITGIARACSRDVEGSGFVFAPGRVMTNAHVVAGVTHPVVHLATSDARYAAVVVYYDPRVDVAVLRVDGLTAPPLQFDQTQAETGDSAAIAGFPENGPYTVVPARIRGAEFARGPDIYQSTQVTREVYAIRGDVEPGNSGGPLLDPAGRVDGVIFGKAVNDPQTGYALTAAQVAAAARAGVTATQPVSTQGCD</sequence>
<dbReference type="EMBL" id="CP000481">
    <property type="protein sequence ID" value="ABK53760.1"/>
    <property type="molecule type" value="Genomic_DNA"/>
</dbReference>
<dbReference type="Gene3D" id="2.40.10.10">
    <property type="entry name" value="Trypsin-like serine proteases"/>
    <property type="match status" value="2"/>
</dbReference>
<evidence type="ECO:0000256" key="5">
    <source>
        <dbReference type="SAM" id="Phobius"/>
    </source>
</evidence>
<reference evidence="6 7" key="1">
    <citation type="journal article" date="2009" name="Genome Res.">
        <title>Complete genome of the cellulolytic thermophile Acidothermus cellulolyticus 11B provides insights into its ecophysiological and evolutionary adaptations.</title>
        <authorList>
            <person name="Barabote R.D."/>
            <person name="Xie G."/>
            <person name="Leu D.H."/>
            <person name="Normand P."/>
            <person name="Necsulea A."/>
            <person name="Daubin V."/>
            <person name="Medigue C."/>
            <person name="Adney W.S."/>
            <person name="Xu X.C."/>
            <person name="Lapidus A."/>
            <person name="Parales R.E."/>
            <person name="Detter C."/>
            <person name="Pujic P."/>
            <person name="Bruce D."/>
            <person name="Lavire C."/>
            <person name="Challacombe J.F."/>
            <person name="Brettin T.S."/>
            <person name="Berry A.M."/>
        </authorList>
    </citation>
    <scope>NUCLEOTIDE SEQUENCE [LARGE SCALE GENOMIC DNA]</scope>
    <source>
        <strain evidence="7">ATCC 43068 / DSM 8971 / 11B</strain>
    </source>
</reference>
<gene>
    <name evidence="6" type="ordered locus">Acel_1988</name>
</gene>
<evidence type="ECO:0000256" key="3">
    <source>
        <dbReference type="ARBA" id="ARBA00022989"/>
    </source>
</evidence>
<dbReference type="Pfam" id="PF02674">
    <property type="entry name" value="Colicin_V"/>
    <property type="match status" value="1"/>
</dbReference>
<dbReference type="GO" id="GO:0004252">
    <property type="term" value="F:serine-type endopeptidase activity"/>
    <property type="evidence" value="ECO:0007669"/>
    <property type="project" value="InterPro"/>
</dbReference>
<evidence type="ECO:0000256" key="1">
    <source>
        <dbReference type="ARBA" id="ARBA00004141"/>
    </source>
</evidence>
<keyword evidence="4 5" id="KW-0472">Membrane</keyword>
<dbReference type="InterPro" id="IPR047680">
    <property type="entry name" value="MarP-like"/>
</dbReference>
<feature type="transmembrane region" description="Helical" evidence="5">
    <location>
        <begin position="6"/>
        <end position="22"/>
    </location>
</feature>
<dbReference type="AlphaFoldDB" id="A0LWF0"/>
<name>A0LWF0_ACIC1</name>
<dbReference type="Proteomes" id="UP000008221">
    <property type="component" value="Chromosome"/>
</dbReference>
<dbReference type="RefSeq" id="WP_011720823.1">
    <property type="nucleotide sequence ID" value="NC_008578.1"/>
</dbReference>
<dbReference type="SUPFAM" id="SSF50494">
    <property type="entry name" value="Trypsin-like serine proteases"/>
    <property type="match status" value="1"/>
</dbReference>
<dbReference type="MEROPS" id="S01.513"/>
<dbReference type="InterPro" id="IPR003825">
    <property type="entry name" value="Colicin-V_CvpA"/>
</dbReference>
<feature type="transmembrane region" description="Helical" evidence="5">
    <location>
        <begin position="29"/>
        <end position="49"/>
    </location>
</feature>
<dbReference type="PANTHER" id="PTHR43019">
    <property type="entry name" value="SERINE ENDOPROTEASE DEGS"/>
    <property type="match status" value="1"/>
</dbReference>
<organism evidence="6 7">
    <name type="scientific">Acidothermus cellulolyticus (strain ATCC 43068 / DSM 8971 / 11B)</name>
    <dbReference type="NCBI Taxonomy" id="351607"/>
    <lineage>
        <taxon>Bacteria</taxon>
        <taxon>Bacillati</taxon>
        <taxon>Actinomycetota</taxon>
        <taxon>Actinomycetes</taxon>
        <taxon>Acidothermales</taxon>
        <taxon>Acidothermaceae</taxon>
        <taxon>Acidothermus</taxon>
    </lineage>
</organism>
<dbReference type="PRINTS" id="PR00834">
    <property type="entry name" value="PROTEASES2C"/>
</dbReference>
<dbReference type="GO" id="GO:0006508">
    <property type="term" value="P:proteolysis"/>
    <property type="evidence" value="ECO:0007669"/>
    <property type="project" value="InterPro"/>
</dbReference>
<comment type="subcellular location">
    <subcellularLocation>
        <location evidence="1">Membrane</location>
        <topology evidence="1">Multi-pass membrane protein</topology>
    </subcellularLocation>
</comment>
<dbReference type="InterPro" id="IPR043504">
    <property type="entry name" value="Peptidase_S1_PA_chymotrypsin"/>
</dbReference>
<evidence type="ECO:0000313" key="6">
    <source>
        <dbReference type="EMBL" id="ABK53760.1"/>
    </source>
</evidence>
<accession>A0LWF0</accession>
<dbReference type="OrthoDB" id="9766361at2"/>
<dbReference type="GO" id="GO:0009403">
    <property type="term" value="P:toxin biosynthetic process"/>
    <property type="evidence" value="ECO:0007669"/>
    <property type="project" value="InterPro"/>
</dbReference>
<dbReference type="InterPro" id="IPR009003">
    <property type="entry name" value="Peptidase_S1_PA"/>
</dbReference>
<proteinExistence type="predicted"/>
<dbReference type="NCBIfam" id="NF033740">
    <property type="entry name" value="MarP_fam_protase"/>
    <property type="match status" value="1"/>
</dbReference>
<dbReference type="GO" id="GO:0016020">
    <property type="term" value="C:membrane"/>
    <property type="evidence" value="ECO:0007669"/>
    <property type="project" value="UniProtKB-SubCell"/>
</dbReference>
<dbReference type="STRING" id="351607.Acel_1988"/>